<proteinExistence type="predicted"/>
<gene>
    <name evidence="1" type="ORF">BECKLFY1418B_GA0070995_11135</name>
</gene>
<name>A0A450UZS2_9GAMM</name>
<accession>A0A450UZS2</accession>
<dbReference type="PROSITE" id="PS51257">
    <property type="entry name" value="PROKAR_LIPOPROTEIN"/>
    <property type="match status" value="1"/>
</dbReference>
<evidence type="ECO:0000313" key="1">
    <source>
        <dbReference type="EMBL" id="VFJ98058.1"/>
    </source>
</evidence>
<evidence type="ECO:0008006" key="2">
    <source>
        <dbReference type="Google" id="ProtNLM"/>
    </source>
</evidence>
<sequence>MSSIKNMFTSTLFILLLVGLGACTESDPQKAAKTTLSPTQTVMNNRLAPPKEEKLFVLPDDRTFVHTKVSEPGNAVAFWVRRPSSVQLIITGQAPLDFKGHVGFQKEGSSFHVVQPGGKRDRLIVGPSAEKDAWLVWGPGKGMEGEPLDDYFIFDRTGNHATFALYDKGHWSWVLDNEPIADYHHLAAPVLSDKAKTIAWIEGSNGGSQRVVVNGKPEPAYDNIYESTLVCEP</sequence>
<protein>
    <recommendedName>
        <fullName evidence="2">Lipoprotein</fullName>
    </recommendedName>
</protein>
<organism evidence="1">
    <name type="scientific">Candidatus Kentrum sp. LFY</name>
    <dbReference type="NCBI Taxonomy" id="2126342"/>
    <lineage>
        <taxon>Bacteria</taxon>
        <taxon>Pseudomonadati</taxon>
        <taxon>Pseudomonadota</taxon>
        <taxon>Gammaproteobacteria</taxon>
        <taxon>Candidatus Kentrum</taxon>
    </lineage>
</organism>
<dbReference type="EMBL" id="CAADFF010000113">
    <property type="protein sequence ID" value="VFJ98058.1"/>
    <property type="molecule type" value="Genomic_DNA"/>
</dbReference>
<reference evidence="1" key="1">
    <citation type="submission" date="2019-02" db="EMBL/GenBank/DDBJ databases">
        <authorList>
            <person name="Gruber-Vodicka R. H."/>
            <person name="Seah K. B. B."/>
        </authorList>
    </citation>
    <scope>NUCLEOTIDE SEQUENCE</scope>
    <source>
        <strain evidence="1">BECK_M7</strain>
    </source>
</reference>
<dbReference type="AlphaFoldDB" id="A0A450UZS2"/>